<organism evidence="2 3">
    <name type="scientific">Thermomonospora umbrina</name>
    <dbReference type="NCBI Taxonomy" id="111806"/>
    <lineage>
        <taxon>Bacteria</taxon>
        <taxon>Bacillati</taxon>
        <taxon>Actinomycetota</taxon>
        <taxon>Actinomycetes</taxon>
        <taxon>Streptosporangiales</taxon>
        <taxon>Thermomonosporaceae</taxon>
        <taxon>Thermomonospora</taxon>
    </lineage>
</organism>
<sequence>MFRKWNPIAVARRVFLPRRPDRVEDPTVRKLQVARAWTGILVVVWVALTYQLLTPEDVASERFNQIWLNILGMCCVFPVVIAGFVFAARPPNRREYLRRLRYPLLALGAQFGAAFTFVLGAAPEFQWLRDLPGPAKPAVAFAAAWFVLLWMAPFCLYGMFLSLTHVFRTADVHELVPPLLTTVLAWVMALIDLATGAYKGVPTGVVALLLLGAPLSVTAVASFEVRRLRVRHGITLRRALLR</sequence>
<feature type="transmembrane region" description="Helical" evidence="1">
    <location>
        <begin position="100"/>
        <end position="122"/>
    </location>
</feature>
<keyword evidence="1" id="KW-0472">Membrane</keyword>
<dbReference type="Proteomes" id="UP000256661">
    <property type="component" value="Unassembled WGS sequence"/>
</dbReference>
<feature type="transmembrane region" description="Helical" evidence="1">
    <location>
        <begin position="66"/>
        <end position="88"/>
    </location>
</feature>
<reference evidence="2 3" key="1">
    <citation type="submission" date="2018-08" db="EMBL/GenBank/DDBJ databases">
        <title>Sequencing the genomes of 1000 actinobacteria strains.</title>
        <authorList>
            <person name="Klenk H.-P."/>
        </authorList>
    </citation>
    <scope>NUCLEOTIDE SEQUENCE [LARGE SCALE GENOMIC DNA]</scope>
    <source>
        <strain evidence="2 3">DSM 43927</strain>
    </source>
</reference>
<name>A0A3D9SSY6_9ACTN</name>
<evidence type="ECO:0000313" key="2">
    <source>
        <dbReference type="EMBL" id="REE96085.1"/>
    </source>
</evidence>
<proteinExistence type="predicted"/>
<feature type="transmembrane region" description="Helical" evidence="1">
    <location>
        <begin position="204"/>
        <end position="223"/>
    </location>
</feature>
<dbReference type="AlphaFoldDB" id="A0A3D9SSY6"/>
<evidence type="ECO:0000256" key="1">
    <source>
        <dbReference type="SAM" id="Phobius"/>
    </source>
</evidence>
<feature type="transmembrane region" description="Helical" evidence="1">
    <location>
        <begin position="36"/>
        <end position="54"/>
    </location>
</feature>
<evidence type="ECO:0000313" key="3">
    <source>
        <dbReference type="Proteomes" id="UP000256661"/>
    </source>
</evidence>
<feature type="transmembrane region" description="Helical" evidence="1">
    <location>
        <begin position="175"/>
        <end position="198"/>
    </location>
</feature>
<comment type="caution">
    <text evidence="2">The sequence shown here is derived from an EMBL/GenBank/DDBJ whole genome shotgun (WGS) entry which is preliminary data.</text>
</comment>
<accession>A0A3D9SSY6</accession>
<protein>
    <submittedName>
        <fullName evidence="2">Uncharacterized protein</fullName>
    </submittedName>
</protein>
<keyword evidence="1" id="KW-0812">Transmembrane</keyword>
<feature type="transmembrane region" description="Helical" evidence="1">
    <location>
        <begin position="142"/>
        <end position="163"/>
    </location>
</feature>
<keyword evidence="1" id="KW-1133">Transmembrane helix</keyword>
<gene>
    <name evidence="2" type="ORF">DFJ69_1509</name>
</gene>
<keyword evidence="3" id="KW-1185">Reference proteome</keyword>
<dbReference type="EMBL" id="QTTT01000001">
    <property type="protein sequence ID" value="REE96085.1"/>
    <property type="molecule type" value="Genomic_DNA"/>
</dbReference>